<sequence length="104" mass="11616">MKKNPILIGEQGGKKPLLLEGWCEGSRKPMFLGIFVCFQSVLVFLKPSPFDIEKEIRKEVDEAIAKAKESQMPEPSDLFTNVYVKGFGVEACGADRKELRATLP</sequence>
<name>K7MRS5_SOYBN</name>
<dbReference type="EnsemblPlants" id="KRG99220">
    <property type="protein sequence ID" value="KRG99220"/>
    <property type="gene ID" value="GLYMA_18G130600"/>
</dbReference>
<dbReference type="EMBL" id="CM000851">
    <property type="protein sequence ID" value="KRG99220.1"/>
    <property type="molecule type" value="Genomic_DNA"/>
</dbReference>
<accession>K7MRS5</accession>
<dbReference type="eggNOG" id="KOG0225">
    <property type="taxonomic scope" value="Eukaryota"/>
</dbReference>
<reference evidence="1" key="3">
    <citation type="submission" date="2018-07" db="EMBL/GenBank/DDBJ databases">
        <title>WGS assembly of Glycine max.</title>
        <authorList>
            <person name="Schmutz J."/>
            <person name="Cannon S."/>
            <person name="Schlueter J."/>
            <person name="Ma J."/>
            <person name="Mitros T."/>
            <person name="Nelson W."/>
            <person name="Hyten D."/>
            <person name="Song Q."/>
            <person name="Thelen J."/>
            <person name="Cheng J."/>
            <person name="Xu D."/>
            <person name="Hellsten U."/>
            <person name="May G."/>
            <person name="Yu Y."/>
            <person name="Sakurai T."/>
            <person name="Umezawa T."/>
            <person name="Bhattacharyya M."/>
            <person name="Sandhu D."/>
            <person name="Valliyodan B."/>
            <person name="Lindquist E."/>
            <person name="Peto M."/>
            <person name="Grant D."/>
            <person name="Shu S."/>
            <person name="Goodstein D."/>
            <person name="Barry K."/>
            <person name="Futrell-Griggs M."/>
            <person name="Abernathy B."/>
            <person name="Du J."/>
            <person name="Tian Z."/>
            <person name="Zhu L."/>
            <person name="Gill N."/>
            <person name="Joshi T."/>
            <person name="Libault M."/>
            <person name="Sethuraman A."/>
            <person name="Zhang X."/>
            <person name="Shinozaki K."/>
            <person name="Nguyen H."/>
            <person name="Wing R."/>
            <person name="Cregan P."/>
            <person name="Specht J."/>
            <person name="Grimwood J."/>
            <person name="Rokhsar D."/>
            <person name="Stacey G."/>
            <person name="Shoemaker R."/>
            <person name="Jackson S."/>
        </authorList>
    </citation>
    <scope>NUCLEOTIDE SEQUENCE</scope>
    <source>
        <tissue evidence="1">Callus</tissue>
    </source>
</reference>
<dbReference type="PaxDb" id="3847-GLYMA18G17256.1"/>
<protein>
    <submittedName>
        <fullName evidence="1 2">Uncharacterized protein</fullName>
    </submittedName>
</protein>
<dbReference type="STRING" id="3847.K7MRS5"/>
<organism evidence="1">
    <name type="scientific">Glycine max</name>
    <name type="common">Soybean</name>
    <name type="synonym">Glycine hispida</name>
    <dbReference type="NCBI Taxonomy" id="3847"/>
    <lineage>
        <taxon>Eukaryota</taxon>
        <taxon>Viridiplantae</taxon>
        <taxon>Streptophyta</taxon>
        <taxon>Embryophyta</taxon>
        <taxon>Tracheophyta</taxon>
        <taxon>Spermatophyta</taxon>
        <taxon>Magnoliopsida</taxon>
        <taxon>eudicotyledons</taxon>
        <taxon>Gunneridae</taxon>
        <taxon>Pentapetalae</taxon>
        <taxon>rosids</taxon>
        <taxon>fabids</taxon>
        <taxon>Fabales</taxon>
        <taxon>Fabaceae</taxon>
        <taxon>Papilionoideae</taxon>
        <taxon>50 kb inversion clade</taxon>
        <taxon>NPAAA clade</taxon>
        <taxon>indigoferoid/millettioid clade</taxon>
        <taxon>Phaseoleae</taxon>
        <taxon>Glycine</taxon>
        <taxon>Glycine subgen. Soja</taxon>
    </lineage>
</organism>
<proteinExistence type="predicted"/>
<evidence type="ECO:0000313" key="1">
    <source>
        <dbReference type="EMBL" id="KRG99220.1"/>
    </source>
</evidence>
<gene>
    <name evidence="1" type="ORF">GLYMA_18G130600</name>
</gene>
<reference evidence="2" key="2">
    <citation type="submission" date="2018-02" db="UniProtKB">
        <authorList>
            <consortium name="EnsemblPlants"/>
        </authorList>
    </citation>
    <scope>IDENTIFICATION</scope>
    <source>
        <strain evidence="2">Williams 82</strain>
    </source>
</reference>
<reference evidence="1 2" key="1">
    <citation type="journal article" date="2010" name="Nature">
        <title>Genome sequence of the palaeopolyploid soybean.</title>
        <authorList>
            <person name="Schmutz J."/>
            <person name="Cannon S.B."/>
            <person name="Schlueter J."/>
            <person name="Ma J."/>
            <person name="Mitros T."/>
            <person name="Nelson W."/>
            <person name="Hyten D.L."/>
            <person name="Song Q."/>
            <person name="Thelen J.J."/>
            <person name="Cheng J."/>
            <person name="Xu D."/>
            <person name="Hellsten U."/>
            <person name="May G.D."/>
            <person name="Yu Y."/>
            <person name="Sakurai T."/>
            <person name="Umezawa T."/>
            <person name="Bhattacharyya M.K."/>
            <person name="Sandhu D."/>
            <person name="Valliyodan B."/>
            <person name="Lindquist E."/>
            <person name="Peto M."/>
            <person name="Grant D."/>
            <person name="Shu S."/>
            <person name="Goodstein D."/>
            <person name="Barry K."/>
            <person name="Futrell-Griggs M."/>
            <person name="Abernathy B."/>
            <person name="Du J."/>
            <person name="Tian Z."/>
            <person name="Zhu L."/>
            <person name="Gill N."/>
            <person name="Joshi T."/>
            <person name="Libault M."/>
            <person name="Sethuraman A."/>
            <person name="Zhang X.-C."/>
            <person name="Shinozaki K."/>
            <person name="Nguyen H.T."/>
            <person name="Wing R.A."/>
            <person name="Cregan P."/>
            <person name="Specht J."/>
            <person name="Grimwood J."/>
            <person name="Rokhsar D."/>
            <person name="Stacey G."/>
            <person name="Shoemaker R.C."/>
            <person name="Jackson S.A."/>
        </authorList>
    </citation>
    <scope>NUCLEOTIDE SEQUENCE</scope>
    <source>
        <strain evidence="2">cv. Williams 82</strain>
        <tissue evidence="1">Callus</tissue>
    </source>
</reference>
<dbReference type="Gene3D" id="3.40.50.970">
    <property type="match status" value="1"/>
</dbReference>
<dbReference type="SMR" id="K7MRS5"/>
<dbReference type="InParanoid" id="K7MRS5"/>
<dbReference type="AlphaFoldDB" id="K7MRS5"/>
<evidence type="ECO:0000313" key="3">
    <source>
        <dbReference type="Proteomes" id="UP000008827"/>
    </source>
</evidence>
<keyword evidence="3" id="KW-1185">Reference proteome</keyword>
<dbReference type="Gramene" id="KRG99220">
    <property type="protein sequence ID" value="KRG99220"/>
    <property type="gene ID" value="GLYMA_18G130600"/>
</dbReference>
<dbReference type="HOGENOM" id="CLU_2255031_0_0_1"/>
<evidence type="ECO:0000313" key="2">
    <source>
        <dbReference type="EnsemblPlants" id="KRG99220"/>
    </source>
</evidence>
<dbReference type="Proteomes" id="UP000008827">
    <property type="component" value="Chromosome 18"/>
</dbReference>